<gene>
    <name evidence="2" type="ORF">C1H76_5822</name>
</gene>
<dbReference type="InterPro" id="IPR029062">
    <property type="entry name" value="Class_I_gatase-like"/>
</dbReference>
<dbReference type="SUPFAM" id="SSF52317">
    <property type="entry name" value="Class I glutamine amidotransferase-like"/>
    <property type="match status" value="1"/>
</dbReference>
<proteinExistence type="predicted"/>
<dbReference type="Gene3D" id="3.40.50.880">
    <property type="match status" value="1"/>
</dbReference>
<comment type="caution">
    <text evidence="2">The sequence shown here is derived from an EMBL/GenBank/DDBJ whole genome shotgun (WGS) entry which is preliminary data.</text>
</comment>
<dbReference type="InterPro" id="IPR044992">
    <property type="entry name" value="ChyE-like"/>
</dbReference>
<name>A0A4U7AZ45_9PEZI</name>
<dbReference type="PROSITE" id="PS51273">
    <property type="entry name" value="GATASE_TYPE_1"/>
    <property type="match status" value="1"/>
</dbReference>
<feature type="domain" description="Glutamine amidotransferase" evidence="1">
    <location>
        <begin position="103"/>
        <end position="241"/>
    </location>
</feature>
<dbReference type="PANTHER" id="PTHR42695:SF5">
    <property type="entry name" value="GLUTAMINE AMIDOTRANSFERASE YLR126C-RELATED"/>
    <property type="match status" value="1"/>
</dbReference>
<dbReference type="Proteomes" id="UP000308133">
    <property type="component" value="Unassembled WGS sequence"/>
</dbReference>
<dbReference type="InterPro" id="IPR017926">
    <property type="entry name" value="GATASE"/>
</dbReference>
<evidence type="ECO:0000313" key="2">
    <source>
        <dbReference type="EMBL" id="TKX21930.1"/>
    </source>
</evidence>
<sequence>MTPNLRIHPRTTSAPQTNAYPSFLPLHPTNSTTTPTMSSEPLRIAVLECDTPVDKVKAELGGYGNIFETLLSSGADLLAKETGTRVPLDIRIFNVVNDEIYPTLNEIDAVLLTGSKYNSFDNSPWILKLVEFTRKLLTEQERVKVIGICFGHQIVGRALGSKVDRSDKGWEVSVTPMQLTDKGREIFGVESGDMYLHQMHQDIVYEYPKDVEHLAYSPKCAVQGMYQKGKLITVQGHPEFSNFITSAILDVRHDAGVLIDDIYNDAMSRVGNKHDGVVAAKAFLKFVLEG</sequence>
<dbReference type="GO" id="GO:0005829">
    <property type="term" value="C:cytosol"/>
    <property type="evidence" value="ECO:0007669"/>
    <property type="project" value="TreeGrafter"/>
</dbReference>
<dbReference type="CDD" id="cd01741">
    <property type="entry name" value="GATase1_1"/>
    <property type="match status" value="1"/>
</dbReference>
<reference evidence="2 3" key="1">
    <citation type="submission" date="2018-02" db="EMBL/GenBank/DDBJ databases">
        <title>Draft genome sequences of Elsinoe sp., causing black scab on jojoba.</title>
        <authorList>
            <person name="Stodart B."/>
            <person name="Jeffress S."/>
            <person name="Ash G."/>
            <person name="Arun Chinnappa K."/>
        </authorList>
    </citation>
    <scope>NUCLEOTIDE SEQUENCE [LARGE SCALE GENOMIC DNA]</scope>
    <source>
        <strain evidence="2 3">Hillstone_2</strain>
    </source>
</reference>
<accession>A0A4U7AZ45</accession>
<dbReference type="PANTHER" id="PTHR42695">
    <property type="entry name" value="GLUTAMINE AMIDOTRANSFERASE YLR126C-RELATED"/>
    <property type="match status" value="1"/>
</dbReference>
<dbReference type="EMBL" id="PTQR01000075">
    <property type="protein sequence ID" value="TKX21930.1"/>
    <property type="molecule type" value="Genomic_DNA"/>
</dbReference>
<evidence type="ECO:0000313" key="3">
    <source>
        <dbReference type="Proteomes" id="UP000308133"/>
    </source>
</evidence>
<evidence type="ECO:0000259" key="1">
    <source>
        <dbReference type="Pfam" id="PF00117"/>
    </source>
</evidence>
<dbReference type="GO" id="GO:0005634">
    <property type="term" value="C:nucleus"/>
    <property type="evidence" value="ECO:0007669"/>
    <property type="project" value="TreeGrafter"/>
</dbReference>
<dbReference type="Pfam" id="PF00117">
    <property type="entry name" value="GATase"/>
    <property type="match status" value="1"/>
</dbReference>
<protein>
    <recommendedName>
        <fullName evidence="1">Glutamine amidotransferase domain-containing protein</fullName>
    </recommendedName>
</protein>
<dbReference type="AlphaFoldDB" id="A0A4U7AZ45"/>
<organism evidence="2 3">
    <name type="scientific">Elsinoe australis</name>
    <dbReference type="NCBI Taxonomy" id="40998"/>
    <lineage>
        <taxon>Eukaryota</taxon>
        <taxon>Fungi</taxon>
        <taxon>Dikarya</taxon>
        <taxon>Ascomycota</taxon>
        <taxon>Pezizomycotina</taxon>
        <taxon>Dothideomycetes</taxon>
        <taxon>Dothideomycetidae</taxon>
        <taxon>Myriangiales</taxon>
        <taxon>Elsinoaceae</taxon>
        <taxon>Elsinoe</taxon>
    </lineage>
</organism>